<protein>
    <submittedName>
        <fullName evidence="2">Uncharacterized protein</fullName>
    </submittedName>
</protein>
<reference evidence="2" key="1">
    <citation type="submission" date="2015-10" db="EMBL/GenBank/DDBJ databases">
        <authorList>
            <person name="Gilbert D.G."/>
        </authorList>
    </citation>
    <scope>NUCLEOTIDE SEQUENCE</scope>
    <source>
        <strain evidence="2">Phyl III-seqv23</strain>
    </source>
</reference>
<organism evidence="2">
    <name type="scientific">Ralstonia solanacearum</name>
    <name type="common">Pseudomonas solanacearum</name>
    <dbReference type="NCBI Taxonomy" id="305"/>
    <lineage>
        <taxon>Bacteria</taxon>
        <taxon>Pseudomonadati</taxon>
        <taxon>Pseudomonadota</taxon>
        <taxon>Betaproteobacteria</taxon>
        <taxon>Burkholderiales</taxon>
        <taxon>Burkholderiaceae</taxon>
        <taxon>Ralstonia</taxon>
        <taxon>Ralstonia solanacearum species complex</taxon>
    </lineage>
</organism>
<proteinExistence type="predicted"/>
<gene>
    <name evidence="2" type="ORF">RUN39_v1_1080045</name>
</gene>
<accession>A0A0S4TYG1</accession>
<evidence type="ECO:0000256" key="1">
    <source>
        <dbReference type="SAM" id="MobiDB-lite"/>
    </source>
</evidence>
<dbReference type="EMBL" id="LN899819">
    <property type="protein sequence ID" value="CUV15052.1"/>
    <property type="molecule type" value="Genomic_DNA"/>
</dbReference>
<evidence type="ECO:0000313" key="2">
    <source>
        <dbReference type="EMBL" id="CUV15052.1"/>
    </source>
</evidence>
<dbReference type="AlphaFoldDB" id="A0A0S4TYG1"/>
<feature type="region of interest" description="Disordered" evidence="1">
    <location>
        <begin position="263"/>
        <end position="283"/>
    </location>
</feature>
<sequence length="504" mass="54228">MAIDVEHFDVQRADVDALALLGDALERVDDQPGDGFHGVLAGQVVQVEGALDVGDRGDAVDQAGAVVAAHDLFILAQVQDVAHHRADDVVERRHAHHQPVFVDHRAEAFVHLAKARERLRQVERVGQHQQILVVLLADVADHGGRRLRQDLLQDVLGGDEAEHGVDVVAADEVFGVRLADDLALDRFQRLIEGEVDDVIAHGHHGGDGSRLQLEHVLDHRQLILAQHAGLGAGAHHGGDVLGGDLLDTLRRHAQQLQDQVGRAVKHPDHRAQHAQAALHRPDDGQREALRVEHRQALGQQIGKQDEQPRHDDEAGQVGDAVGARLRQPVGQPPGQRARDLALADDAGQNGDRVHADLHDREEVARRVLELQDPRGAVVAVVGQRLQAGAARGGYGDFRGGEEGADQDQRDQNEHVHSVSVRAGGLPIGGPPAPGGGDCPRAGAGPSWWSLDRFVKPRHDDQTSKMVYAPVVGAKQQKWVCRIGAASAILGAALIWCTCVVSRGG</sequence>
<feature type="region of interest" description="Disordered" evidence="1">
    <location>
        <begin position="392"/>
        <end position="411"/>
    </location>
</feature>
<feature type="compositionally biased region" description="Basic and acidic residues" evidence="1">
    <location>
        <begin position="398"/>
        <end position="411"/>
    </location>
</feature>
<name>A0A0S4TYG1_RALSL</name>